<evidence type="ECO:0000256" key="1">
    <source>
        <dbReference type="SAM" id="Phobius"/>
    </source>
</evidence>
<keyword evidence="3" id="KW-1185">Reference proteome</keyword>
<sequence>MKHIKRALLVLLGLISFGIGVAGTILPVLPGGPFYLVAAFCFTKSSERLDNWFKSTEVYDKYVEGFRQKRGMRRKEKIRINLIADFFIILSIFIMHIILVQIVLVVLGLYKHYYFIKKIKTIKPEEKG</sequence>
<dbReference type="KEGG" id="lao:AOX59_06620"/>
<name>A0A0U3WKZ6_9BACI</name>
<dbReference type="OrthoDB" id="5690292at2"/>
<reference evidence="2 3" key="1">
    <citation type="submission" date="2016-01" db="EMBL/GenBank/DDBJ databases">
        <title>Complete genome sequence of strain Lentibacillus amyloliquefaciens LAM0015T isolated from saline sediment.</title>
        <authorList>
            <person name="Wang J.-L."/>
            <person name="He M.-X."/>
        </authorList>
    </citation>
    <scope>NUCLEOTIDE SEQUENCE [LARGE SCALE GENOMIC DNA]</scope>
    <source>
        <strain evidence="2 3">LAM0015</strain>
    </source>
</reference>
<dbReference type="PANTHER" id="PTHR35813">
    <property type="entry name" value="INNER MEMBRANE PROTEIN YBAN"/>
    <property type="match status" value="1"/>
</dbReference>
<protein>
    <recommendedName>
        <fullName evidence="4">DUF454 domain-containing protein</fullName>
    </recommendedName>
</protein>
<dbReference type="EMBL" id="CP013862">
    <property type="protein sequence ID" value="ALX50559.1"/>
    <property type="molecule type" value="Genomic_DNA"/>
</dbReference>
<dbReference type="PIRSF" id="PIRSF016789">
    <property type="entry name" value="DUF454"/>
    <property type="match status" value="1"/>
</dbReference>
<dbReference type="Proteomes" id="UP000050331">
    <property type="component" value="Chromosome"/>
</dbReference>
<keyword evidence="1" id="KW-0812">Transmembrane</keyword>
<dbReference type="PANTHER" id="PTHR35813:SF1">
    <property type="entry name" value="INNER MEMBRANE PROTEIN YBAN"/>
    <property type="match status" value="1"/>
</dbReference>
<keyword evidence="1" id="KW-1133">Transmembrane helix</keyword>
<evidence type="ECO:0000313" key="3">
    <source>
        <dbReference type="Proteomes" id="UP000050331"/>
    </source>
</evidence>
<feature type="transmembrane region" description="Helical" evidence="1">
    <location>
        <begin position="86"/>
        <end position="110"/>
    </location>
</feature>
<evidence type="ECO:0000313" key="2">
    <source>
        <dbReference type="EMBL" id="ALX50559.1"/>
    </source>
</evidence>
<proteinExistence type="predicted"/>
<dbReference type="GO" id="GO:0005886">
    <property type="term" value="C:plasma membrane"/>
    <property type="evidence" value="ECO:0007669"/>
    <property type="project" value="TreeGrafter"/>
</dbReference>
<gene>
    <name evidence="2" type="ORF">AOX59_06620</name>
</gene>
<evidence type="ECO:0008006" key="4">
    <source>
        <dbReference type="Google" id="ProtNLM"/>
    </source>
</evidence>
<dbReference type="InterPro" id="IPR007401">
    <property type="entry name" value="DUF454"/>
</dbReference>
<dbReference type="AlphaFoldDB" id="A0A0U3WKZ6"/>
<organism evidence="2 3">
    <name type="scientific">Lentibacillus amyloliquefaciens</name>
    <dbReference type="NCBI Taxonomy" id="1472767"/>
    <lineage>
        <taxon>Bacteria</taxon>
        <taxon>Bacillati</taxon>
        <taxon>Bacillota</taxon>
        <taxon>Bacilli</taxon>
        <taxon>Bacillales</taxon>
        <taxon>Bacillaceae</taxon>
        <taxon>Lentibacillus</taxon>
    </lineage>
</organism>
<keyword evidence="1" id="KW-0472">Membrane</keyword>
<accession>A0A0U3WKZ6</accession>
<dbReference type="Pfam" id="PF04304">
    <property type="entry name" value="DUF454"/>
    <property type="match status" value="1"/>
</dbReference>